<sequence length="532" mass="60986">MSDDCGQAWTEHKAADGKVYFYNRVTKQSVWEKPDELKSAEEASCGSAGGASVWTEYTAAGGKKYYYNKATKETTWTRPAALGAADGPPSEGHGAQQPPAQNAPVAGAPRFVPPVEELPLPRTPVEAFERMLQRIGVDSTWTWEQTMPAAISHPEYRALRTLGERQECFTKYIERLQGREKEQREALRAERRAKMDKYFDGLGSLGPFSTWRKYEKMVGAAADMDDIPLEERKMFFSEYVGKLLASRVSREASARTEGKEKLRTLLLSLPDIALSTSWEEAQRILEGNRDYQTDPALLVLDKLDALETFDECMAQLEKQDAAQQQKVKDEVRRRERIRREAFKALLAELRCQGKIDAKSRWQEFYPTIKDNAQYLDMLGQPGSTPIELFWDVVEDVYEELYAKRKQIEKAFKEHGVHIAAEMPLDDIVEAIPAEMMADLHASDVAYIAEQLHEKALRKEEENQRRKERSRLKREDHFKASLRHLEPRLGPDASWDEVRPRVENKSSFLAIESEEERIAVFEQYINKLKGRTE</sequence>
<feature type="region of interest" description="Disordered" evidence="6">
    <location>
        <begin position="80"/>
        <end position="110"/>
    </location>
</feature>
<dbReference type="PROSITE" id="PS51676">
    <property type="entry name" value="FF"/>
    <property type="match status" value="2"/>
</dbReference>
<dbReference type="InterPro" id="IPR002713">
    <property type="entry name" value="FF_domain"/>
</dbReference>
<evidence type="ECO:0000256" key="4">
    <source>
        <dbReference type="ARBA" id="ARBA00023187"/>
    </source>
</evidence>
<dbReference type="OrthoDB" id="187617at2759"/>
<evidence type="ECO:0000259" key="8">
    <source>
        <dbReference type="PROSITE" id="PS51676"/>
    </source>
</evidence>
<evidence type="ECO:0000313" key="10">
    <source>
        <dbReference type="Proteomes" id="UP000271241"/>
    </source>
</evidence>
<dbReference type="EMBL" id="KZ992430">
    <property type="protein sequence ID" value="RKP10992.1"/>
    <property type="molecule type" value="Genomic_DNA"/>
</dbReference>
<feature type="domain" description="WW" evidence="7">
    <location>
        <begin position="54"/>
        <end position="81"/>
    </location>
</feature>
<keyword evidence="4" id="KW-0508">mRNA splicing</keyword>
<evidence type="ECO:0000259" key="7">
    <source>
        <dbReference type="PROSITE" id="PS50020"/>
    </source>
</evidence>
<feature type="domain" description="WW" evidence="7">
    <location>
        <begin position="9"/>
        <end position="36"/>
    </location>
</feature>
<dbReference type="InterPro" id="IPR036517">
    <property type="entry name" value="FF_domain_sf"/>
</dbReference>
<evidence type="ECO:0000256" key="2">
    <source>
        <dbReference type="ARBA" id="ARBA00022664"/>
    </source>
</evidence>
<dbReference type="GO" id="GO:0005685">
    <property type="term" value="C:U1 snRNP"/>
    <property type="evidence" value="ECO:0007669"/>
    <property type="project" value="TreeGrafter"/>
</dbReference>
<dbReference type="InterPro" id="IPR039726">
    <property type="entry name" value="Prp40-like"/>
</dbReference>
<dbReference type="GO" id="GO:0071004">
    <property type="term" value="C:U2-type prespliceosome"/>
    <property type="evidence" value="ECO:0007669"/>
    <property type="project" value="TreeGrafter"/>
</dbReference>
<dbReference type="InterPro" id="IPR001202">
    <property type="entry name" value="WW_dom"/>
</dbReference>
<keyword evidence="5" id="KW-0539">Nucleus</keyword>
<keyword evidence="2" id="KW-0507">mRNA processing</keyword>
<dbReference type="PROSITE" id="PS50020">
    <property type="entry name" value="WW_DOMAIN_2"/>
    <property type="match status" value="2"/>
</dbReference>
<organism evidence="9 10">
    <name type="scientific">Thamnocephalis sphaerospora</name>
    <dbReference type="NCBI Taxonomy" id="78915"/>
    <lineage>
        <taxon>Eukaryota</taxon>
        <taxon>Fungi</taxon>
        <taxon>Fungi incertae sedis</taxon>
        <taxon>Zoopagomycota</taxon>
        <taxon>Zoopagomycotina</taxon>
        <taxon>Zoopagomycetes</taxon>
        <taxon>Zoopagales</taxon>
        <taxon>Sigmoideomycetaceae</taxon>
        <taxon>Thamnocephalis</taxon>
    </lineage>
</organism>
<dbReference type="GO" id="GO:0045292">
    <property type="term" value="P:mRNA cis splicing, via spliceosome"/>
    <property type="evidence" value="ECO:0007669"/>
    <property type="project" value="InterPro"/>
</dbReference>
<feature type="domain" description="FF" evidence="8">
    <location>
        <begin position="468"/>
        <end position="526"/>
    </location>
</feature>
<feature type="compositionally biased region" description="Low complexity" evidence="6">
    <location>
        <begin position="92"/>
        <end position="109"/>
    </location>
</feature>
<proteinExistence type="predicted"/>
<dbReference type="SUPFAM" id="SSF81698">
    <property type="entry name" value="FF domain"/>
    <property type="match status" value="4"/>
</dbReference>
<evidence type="ECO:0000256" key="6">
    <source>
        <dbReference type="SAM" id="MobiDB-lite"/>
    </source>
</evidence>
<dbReference type="Pfam" id="PF00397">
    <property type="entry name" value="WW"/>
    <property type="match status" value="2"/>
</dbReference>
<dbReference type="FunFam" id="1.10.10.440:FF:000013">
    <property type="entry name" value="pre-mRNA-processing protein 40A isoform X1"/>
    <property type="match status" value="1"/>
</dbReference>
<protein>
    <submittedName>
        <fullName evidence="9">Uncharacterized protein</fullName>
    </submittedName>
</protein>
<dbReference type="Gene3D" id="1.10.10.440">
    <property type="entry name" value="FF domain"/>
    <property type="match status" value="4"/>
</dbReference>
<keyword evidence="10" id="KW-1185">Reference proteome</keyword>
<name>A0A4P9XY26_9FUNG</name>
<dbReference type="SMART" id="SM00456">
    <property type="entry name" value="WW"/>
    <property type="match status" value="2"/>
</dbReference>
<dbReference type="PROSITE" id="PS01159">
    <property type="entry name" value="WW_DOMAIN_1"/>
    <property type="match status" value="1"/>
</dbReference>
<dbReference type="STRING" id="78915.A0A4P9XY26"/>
<accession>A0A4P9XY26</accession>
<dbReference type="SUPFAM" id="SSF51045">
    <property type="entry name" value="WW domain"/>
    <property type="match status" value="2"/>
</dbReference>
<dbReference type="Proteomes" id="UP000271241">
    <property type="component" value="Unassembled WGS sequence"/>
</dbReference>
<dbReference type="Pfam" id="PF01846">
    <property type="entry name" value="FF"/>
    <property type="match status" value="3"/>
</dbReference>
<gene>
    <name evidence="9" type="ORF">THASP1DRAFT_27237</name>
</gene>
<comment type="subcellular location">
    <subcellularLocation>
        <location evidence="1">Nucleus</location>
    </subcellularLocation>
</comment>
<evidence type="ECO:0000256" key="5">
    <source>
        <dbReference type="ARBA" id="ARBA00023242"/>
    </source>
</evidence>
<dbReference type="InterPro" id="IPR036020">
    <property type="entry name" value="WW_dom_sf"/>
</dbReference>
<dbReference type="SMART" id="SM00441">
    <property type="entry name" value="FF"/>
    <property type="match status" value="4"/>
</dbReference>
<dbReference type="AlphaFoldDB" id="A0A4P9XY26"/>
<dbReference type="PANTHER" id="PTHR11864">
    <property type="entry name" value="PRE-MRNA-PROCESSING PROTEIN PRP40"/>
    <property type="match status" value="1"/>
</dbReference>
<dbReference type="GO" id="GO:0003723">
    <property type="term" value="F:RNA binding"/>
    <property type="evidence" value="ECO:0007669"/>
    <property type="project" value="TreeGrafter"/>
</dbReference>
<keyword evidence="3" id="KW-0677">Repeat</keyword>
<feature type="domain" description="FF" evidence="8">
    <location>
        <begin position="120"/>
        <end position="175"/>
    </location>
</feature>
<dbReference type="PANTHER" id="PTHR11864:SF0">
    <property type="entry name" value="PRP40 PRE-MRNA PROCESSING FACTOR 40 HOMOLOG A (YEAST)"/>
    <property type="match status" value="1"/>
</dbReference>
<evidence type="ECO:0000313" key="9">
    <source>
        <dbReference type="EMBL" id="RKP10992.1"/>
    </source>
</evidence>
<dbReference type="CDD" id="cd00201">
    <property type="entry name" value="WW"/>
    <property type="match status" value="2"/>
</dbReference>
<reference evidence="10" key="1">
    <citation type="journal article" date="2018" name="Nat. Microbiol.">
        <title>Leveraging single-cell genomics to expand the fungal tree of life.</title>
        <authorList>
            <person name="Ahrendt S.R."/>
            <person name="Quandt C.A."/>
            <person name="Ciobanu D."/>
            <person name="Clum A."/>
            <person name="Salamov A."/>
            <person name="Andreopoulos B."/>
            <person name="Cheng J.F."/>
            <person name="Woyke T."/>
            <person name="Pelin A."/>
            <person name="Henrissat B."/>
            <person name="Reynolds N.K."/>
            <person name="Benny G.L."/>
            <person name="Smith M.E."/>
            <person name="James T.Y."/>
            <person name="Grigoriev I.V."/>
        </authorList>
    </citation>
    <scope>NUCLEOTIDE SEQUENCE [LARGE SCALE GENOMIC DNA]</scope>
    <source>
        <strain evidence="10">RSA 1356</strain>
    </source>
</reference>
<evidence type="ECO:0000256" key="1">
    <source>
        <dbReference type="ARBA" id="ARBA00004123"/>
    </source>
</evidence>
<evidence type="ECO:0000256" key="3">
    <source>
        <dbReference type="ARBA" id="ARBA00022737"/>
    </source>
</evidence>
<dbReference type="Gene3D" id="2.20.70.10">
    <property type="match status" value="2"/>
</dbReference>